<dbReference type="SUPFAM" id="SSF51989">
    <property type="entry name" value="Glycosyl hydrolases family 6, cellulases"/>
    <property type="match status" value="1"/>
</dbReference>
<accession>A0A4Q7V0Q6</accession>
<organism evidence="12 13">
    <name type="scientific">Pseudonocardia sediminis</name>
    <dbReference type="NCBI Taxonomy" id="1397368"/>
    <lineage>
        <taxon>Bacteria</taxon>
        <taxon>Bacillati</taxon>
        <taxon>Actinomycetota</taxon>
        <taxon>Actinomycetes</taxon>
        <taxon>Pseudonocardiales</taxon>
        <taxon>Pseudonocardiaceae</taxon>
        <taxon>Pseudonocardia</taxon>
    </lineage>
</organism>
<dbReference type="AlphaFoldDB" id="A0A4Q7V0Q6"/>
<feature type="chain" id="PRO_5020967227" description="Glucanase" evidence="11">
    <location>
        <begin position="30"/>
        <end position="355"/>
    </location>
</feature>
<evidence type="ECO:0000256" key="6">
    <source>
        <dbReference type="ARBA" id="ARBA00023295"/>
    </source>
</evidence>
<comment type="caution">
    <text evidence="12">The sequence shown here is derived from an EMBL/GenBank/DDBJ whole genome shotgun (WGS) entry which is preliminary data.</text>
</comment>
<feature type="signal peptide" evidence="11">
    <location>
        <begin position="1"/>
        <end position="29"/>
    </location>
</feature>
<dbReference type="Gene3D" id="3.20.20.40">
    <property type="entry name" value="1, 4-beta cellobiohydrolase"/>
    <property type="match status" value="1"/>
</dbReference>
<keyword evidence="7 11" id="KW-0624">Polysaccharide degradation</keyword>
<sequence length="355" mass="36951">MIRTSELAHSAVVRTYSALSALVSGALVAATLVGCGTATDTPPATGLPAPTSTSSASESGYFVDWKSPAQSQVQQWEAEGRSDDAEQIRKIASQPFPMWPTGDVAAVEGETRDYVGRAKDANQRPLLVAYNVPHRDCGSFSGGGAPNGDYYRNWIAGLVRGLDGTPSTVVLEPDAVPHEISGCVDGALRDERYALLGQAIDALKAGGAAVYIDAGNPGFISDVDALSGALDRSGVKRADGFSLNVANFYPTAASVEFGTRISQKLGGSHFVVDTSRNGRGPATQQEIGDAPAFCNPPGRGLGANPTTNTGNPLVDALLWVKRPGESDGACRPGEPAAGQWYPDYALGLAQRQQTG</sequence>
<reference evidence="12 13" key="1">
    <citation type="submission" date="2019-02" db="EMBL/GenBank/DDBJ databases">
        <title>Sequencing the genomes of 1000 actinobacteria strains.</title>
        <authorList>
            <person name="Klenk H.-P."/>
        </authorList>
    </citation>
    <scope>NUCLEOTIDE SEQUENCE [LARGE SCALE GENOMIC DNA]</scope>
    <source>
        <strain evidence="12 13">DSM 45779</strain>
    </source>
</reference>
<dbReference type="PIRSF" id="PIRSF001100">
    <property type="entry name" value="Beta_cellobiohydrolase"/>
    <property type="match status" value="1"/>
</dbReference>
<dbReference type="PROSITE" id="PS00655">
    <property type="entry name" value="GLYCOSYL_HYDROL_F6_1"/>
    <property type="match status" value="1"/>
</dbReference>
<dbReference type="GO" id="GO:0030245">
    <property type="term" value="P:cellulose catabolic process"/>
    <property type="evidence" value="ECO:0007669"/>
    <property type="project" value="UniProtKB-KW"/>
</dbReference>
<evidence type="ECO:0000256" key="9">
    <source>
        <dbReference type="PIRSR" id="PIRSR001100-2"/>
    </source>
</evidence>
<keyword evidence="1 11" id="KW-0732">Signal</keyword>
<evidence type="ECO:0000313" key="12">
    <source>
        <dbReference type="EMBL" id="RZT87866.1"/>
    </source>
</evidence>
<dbReference type="InterPro" id="IPR001524">
    <property type="entry name" value="Glyco_hydro_6_CS"/>
</dbReference>
<feature type="active site" evidence="10">
    <location>
        <position position="136"/>
    </location>
</feature>
<keyword evidence="4" id="KW-1015">Disulfide bond</keyword>
<dbReference type="EMBL" id="SHKL01000001">
    <property type="protein sequence ID" value="RZT87866.1"/>
    <property type="molecule type" value="Genomic_DNA"/>
</dbReference>
<keyword evidence="6 11" id="KW-0326">Glycosidase</keyword>
<feature type="binding site" evidence="9">
    <location>
        <position position="99"/>
    </location>
    <ligand>
        <name>substrate</name>
    </ligand>
</feature>
<feature type="binding site" evidence="9">
    <location>
        <position position="321"/>
    </location>
    <ligand>
        <name>substrate</name>
    </ligand>
</feature>
<dbReference type="Proteomes" id="UP000291591">
    <property type="component" value="Unassembled WGS sequence"/>
</dbReference>
<name>A0A4Q7V0Q6_PSEST</name>
<dbReference type="PANTHER" id="PTHR34876">
    <property type="match status" value="1"/>
</dbReference>
<evidence type="ECO:0000256" key="11">
    <source>
        <dbReference type="RuleBase" id="RU361186"/>
    </source>
</evidence>
<evidence type="ECO:0000313" key="13">
    <source>
        <dbReference type="Proteomes" id="UP000291591"/>
    </source>
</evidence>
<evidence type="ECO:0000256" key="5">
    <source>
        <dbReference type="ARBA" id="ARBA00023277"/>
    </source>
</evidence>
<evidence type="ECO:0000256" key="7">
    <source>
        <dbReference type="ARBA" id="ARBA00023326"/>
    </source>
</evidence>
<evidence type="ECO:0000256" key="8">
    <source>
        <dbReference type="PIRSR" id="PIRSR001100-1"/>
    </source>
</evidence>
<dbReference type="InterPro" id="IPR036434">
    <property type="entry name" value="Beta_cellobiohydrolase_sf"/>
</dbReference>
<protein>
    <recommendedName>
        <fullName evidence="11">Glucanase</fullName>
        <ecNumber evidence="11">3.2.1.-</ecNumber>
    </recommendedName>
</protein>
<evidence type="ECO:0000256" key="3">
    <source>
        <dbReference type="ARBA" id="ARBA00023001"/>
    </source>
</evidence>
<comment type="similarity">
    <text evidence="11">Belongs to the glycosyl hydrolase family 6.</text>
</comment>
<dbReference type="EC" id="3.2.1.-" evidence="11"/>
<gene>
    <name evidence="12" type="ORF">EV383_4798</name>
</gene>
<dbReference type="InterPro" id="IPR016288">
    <property type="entry name" value="Beta_cellobiohydrolase"/>
</dbReference>
<feature type="active site" description="Proton donor" evidence="8">
    <location>
        <position position="174"/>
    </location>
</feature>
<dbReference type="PROSITE" id="PS51257">
    <property type="entry name" value="PROKAR_LIPOPROTEIN"/>
    <property type="match status" value="1"/>
</dbReference>
<dbReference type="Pfam" id="PF01341">
    <property type="entry name" value="Glyco_hydro_6"/>
    <property type="match status" value="1"/>
</dbReference>
<evidence type="ECO:0000256" key="10">
    <source>
        <dbReference type="PROSITE-ProRule" id="PRU10056"/>
    </source>
</evidence>
<dbReference type="PRINTS" id="PR00733">
    <property type="entry name" value="GLHYDRLASE6"/>
</dbReference>
<keyword evidence="2 11" id="KW-0378">Hydrolase</keyword>
<feature type="binding site" evidence="9">
    <location>
        <position position="247"/>
    </location>
    <ligand>
        <name>substrate</name>
    </ligand>
</feature>
<evidence type="ECO:0000256" key="2">
    <source>
        <dbReference type="ARBA" id="ARBA00022801"/>
    </source>
</evidence>
<feature type="active site" description="Proton acceptor" evidence="8">
    <location>
        <position position="327"/>
    </location>
</feature>
<keyword evidence="5 11" id="KW-0119">Carbohydrate metabolism</keyword>
<dbReference type="GO" id="GO:0004553">
    <property type="term" value="F:hydrolase activity, hydrolyzing O-glycosyl compounds"/>
    <property type="evidence" value="ECO:0007669"/>
    <property type="project" value="InterPro"/>
</dbReference>
<evidence type="ECO:0000256" key="1">
    <source>
        <dbReference type="ARBA" id="ARBA00022729"/>
    </source>
</evidence>
<proteinExistence type="inferred from homology"/>
<feature type="binding site" evidence="9">
    <location>
        <position position="325"/>
    </location>
    <ligand>
        <name>substrate</name>
    </ligand>
</feature>
<dbReference type="PANTHER" id="PTHR34876:SF4">
    <property type="entry name" value="1,4-BETA-D-GLUCAN CELLOBIOHYDROLASE C-RELATED"/>
    <property type="match status" value="1"/>
</dbReference>
<keyword evidence="13" id="KW-1185">Reference proteome</keyword>
<keyword evidence="3 11" id="KW-0136">Cellulose degradation</keyword>
<evidence type="ECO:0000256" key="4">
    <source>
        <dbReference type="ARBA" id="ARBA00023157"/>
    </source>
</evidence>